<evidence type="ECO:0008006" key="4">
    <source>
        <dbReference type="Google" id="ProtNLM"/>
    </source>
</evidence>
<dbReference type="Proteomes" id="UP000541426">
    <property type="component" value="Unassembled WGS sequence"/>
</dbReference>
<dbReference type="RefSeq" id="WP_183964869.1">
    <property type="nucleotide sequence ID" value="NZ_BAABBZ010000059.1"/>
</dbReference>
<dbReference type="AlphaFoldDB" id="A0A7W6DLG8"/>
<organism evidence="2 3">
    <name type="scientific">Sagittula marina</name>
    <dbReference type="NCBI Taxonomy" id="943940"/>
    <lineage>
        <taxon>Bacteria</taxon>
        <taxon>Pseudomonadati</taxon>
        <taxon>Pseudomonadota</taxon>
        <taxon>Alphaproteobacteria</taxon>
        <taxon>Rhodobacterales</taxon>
        <taxon>Roseobacteraceae</taxon>
        <taxon>Sagittula</taxon>
    </lineage>
</organism>
<evidence type="ECO:0000313" key="2">
    <source>
        <dbReference type="EMBL" id="MBB3985390.1"/>
    </source>
</evidence>
<accession>A0A7W6DLG8</accession>
<gene>
    <name evidence="2" type="ORF">GGQ68_001719</name>
</gene>
<evidence type="ECO:0000256" key="1">
    <source>
        <dbReference type="SAM" id="SignalP"/>
    </source>
</evidence>
<sequence>MPRSLTSLLAVTTIALLALPAQAQEDASDKLTIELNSVEAQDGNCRMSFVVLNGFDSDLKSAVFEAVLFDKAGAVDRMTLFDFGSLPATRTRVRQFVVPQLACDSLGQVLFNGAQTCETDTEASTAQDVCGKALNLRSRIDVEVIG</sequence>
<proteinExistence type="predicted"/>
<feature type="signal peptide" evidence="1">
    <location>
        <begin position="1"/>
        <end position="23"/>
    </location>
</feature>
<reference evidence="2 3" key="1">
    <citation type="submission" date="2020-08" db="EMBL/GenBank/DDBJ databases">
        <title>Genomic Encyclopedia of Type Strains, Phase IV (KMG-IV): sequencing the most valuable type-strain genomes for metagenomic binning, comparative biology and taxonomic classification.</title>
        <authorList>
            <person name="Goeker M."/>
        </authorList>
    </citation>
    <scope>NUCLEOTIDE SEQUENCE [LARGE SCALE GENOMIC DNA]</scope>
    <source>
        <strain evidence="2 3">DSM 102235</strain>
    </source>
</reference>
<keyword evidence="1" id="KW-0732">Signal</keyword>
<dbReference type="EMBL" id="JACIEJ010000003">
    <property type="protein sequence ID" value="MBB3985390.1"/>
    <property type="molecule type" value="Genomic_DNA"/>
</dbReference>
<evidence type="ECO:0000313" key="3">
    <source>
        <dbReference type="Proteomes" id="UP000541426"/>
    </source>
</evidence>
<keyword evidence="3" id="KW-1185">Reference proteome</keyword>
<comment type="caution">
    <text evidence="2">The sequence shown here is derived from an EMBL/GenBank/DDBJ whole genome shotgun (WGS) entry which is preliminary data.</text>
</comment>
<protein>
    <recommendedName>
        <fullName evidence="4">Tat pathway signal sequence domain protein</fullName>
    </recommendedName>
</protein>
<name>A0A7W6DLG8_9RHOB</name>
<feature type="chain" id="PRO_5030904536" description="Tat pathway signal sequence domain protein" evidence="1">
    <location>
        <begin position="24"/>
        <end position="146"/>
    </location>
</feature>